<proteinExistence type="predicted"/>
<evidence type="ECO:0000313" key="2">
    <source>
        <dbReference type="Proteomes" id="UP001174136"/>
    </source>
</evidence>
<keyword evidence="2" id="KW-1185">Reference proteome</keyword>
<reference evidence="1" key="1">
    <citation type="journal article" date="2023" name="Front. Mar. Sci.">
        <title>A new Merluccius polli reference genome to investigate the effects of global change in West African waters.</title>
        <authorList>
            <person name="Mateo J.L."/>
            <person name="Blanco-Fernandez C."/>
            <person name="Garcia-Vazquez E."/>
            <person name="Machado-Schiaffino G."/>
        </authorList>
    </citation>
    <scope>NUCLEOTIDE SEQUENCE</scope>
    <source>
        <strain evidence="1">C29</strain>
        <tissue evidence="1">Fin</tissue>
    </source>
</reference>
<dbReference type="PANTHER" id="PTHR47331:SF1">
    <property type="entry name" value="GAG-LIKE PROTEIN"/>
    <property type="match status" value="1"/>
</dbReference>
<organism evidence="1 2">
    <name type="scientific">Merluccius polli</name>
    <name type="common">Benguela hake</name>
    <name type="synonym">Merluccius cadenati</name>
    <dbReference type="NCBI Taxonomy" id="89951"/>
    <lineage>
        <taxon>Eukaryota</taxon>
        <taxon>Metazoa</taxon>
        <taxon>Chordata</taxon>
        <taxon>Craniata</taxon>
        <taxon>Vertebrata</taxon>
        <taxon>Euteleostomi</taxon>
        <taxon>Actinopterygii</taxon>
        <taxon>Neopterygii</taxon>
        <taxon>Teleostei</taxon>
        <taxon>Neoteleostei</taxon>
        <taxon>Acanthomorphata</taxon>
        <taxon>Zeiogadaria</taxon>
        <taxon>Gadariae</taxon>
        <taxon>Gadiformes</taxon>
        <taxon>Gadoidei</taxon>
        <taxon>Merlucciidae</taxon>
        <taxon>Merluccius</taxon>
    </lineage>
</organism>
<evidence type="ECO:0008006" key="3">
    <source>
        <dbReference type="Google" id="ProtNLM"/>
    </source>
</evidence>
<gene>
    <name evidence="1" type="ORF">N1851_028510</name>
</gene>
<sequence length="364" mass="41751">MVEYRMVVHLFGATSSPSCANFALRRCAEDNKEFFSQHVFETIMHSFYVDDLLASLPSEREAICLYEDLRKICAKGGFNLTKWMSNSCSVLAAIPEEERAKEVKDLDQDILPVERALGVRWCAQSDTFGFSITFPDRPLTRRGILSTVGSFYDPLGILSPVIFTAKRILQDLCRKAQEWRGWVKELQTLDGFRTCRCLKPPNFGEITSAQLHHFADTSEEGYGTEAWPVDPEDLGRLTSGDPEVKVSATVSVEQEKDNAVTCLINRSSSWTRLLRVMVWILRLKAFLLSIWRRKVVNAQSPQPASSERQHKDIKLCRGHLSLEEIKTSEMEIIKLCQMQVLRRVLLPPERRKCENILYIQLRQY</sequence>
<name>A0AA47M8Y1_MERPO</name>
<dbReference type="Proteomes" id="UP001174136">
    <property type="component" value="Unassembled WGS sequence"/>
</dbReference>
<comment type="caution">
    <text evidence="1">The sequence shown here is derived from an EMBL/GenBank/DDBJ whole genome shotgun (WGS) entry which is preliminary data.</text>
</comment>
<dbReference type="AlphaFoldDB" id="A0AA47M8Y1"/>
<dbReference type="InterPro" id="IPR008042">
    <property type="entry name" value="Retrotrans_Pao"/>
</dbReference>
<dbReference type="Pfam" id="PF05380">
    <property type="entry name" value="Peptidase_A17"/>
    <property type="match status" value="1"/>
</dbReference>
<protein>
    <recommendedName>
        <fullName evidence="3">Reverse transcriptase domain-containing protein</fullName>
    </recommendedName>
</protein>
<dbReference type="PANTHER" id="PTHR47331">
    <property type="entry name" value="PHD-TYPE DOMAIN-CONTAINING PROTEIN"/>
    <property type="match status" value="1"/>
</dbReference>
<accession>A0AA47M8Y1</accession>
<dbReference type="EMBL" id="JAOPHQ010005414">
    <property type="protein sequence ID" value="KAK0135647.1"/>
    <property type="molecule type" value="Genomic_DNA"/>
</dbReference>
<evidence type="ECO:0000313" key="1">
    <source>
        <dbReference type="EMBL" id="KAK0135647.1"/>
    </source>
</evidence>